<organism evidence="2 3">
    <name type="scientific">Tilletia controversa</name>
    <name type="common">dwarf bunt fungus</name>
    <dbReference type="NCBI Taxonomy" id="13291"/>
    <lineage>
        <taxon>Eukaryota</taxon>
        <taxon>Fungi</taxon>
        <taxon>Dikarya</taxon>
        <taxon>Basidiomycota</taxon>
        <taxon>Ustilaginomycotina</taxon>
        <taxon>Exobasidiomycetes</taxon>
        <taxon>Tilletiales</taxon>
        <taxon>Tilletiaceae</taxon>
        <taxon>Tilletia</taxon>
    </lineage>
</organism>
<evidence type="ECO:0000313" key="3">
    <source>
        <dbReference type="Proteomes" id="UP000077684"/>
    </source>
</evidence>
<evidence type="ECO:0000313" key="2">
    <source>
        <dbReference type="EMBL" id="KAE8237929.1"/>
    </source>
</evidence>
<dbReference type="EMBL" id="LWDE02002335">
    <property type="protein sequence ID" value="KAE8237929.1"/>
    <property type="molecule type" value="Genomic_DNA"/>
</dbReference>
<keyword evidence="1" id="KW-0732">Signal</keyword>
<name>A0A8X7MJC0_9BASI</name>
<reference evidence="2" key="2">
    <citation type="journal article" date="2019" name="IMA Fungus">
        <title>Genome sequencing and comparison of five Tilletia species to identify candidate genes for the detection of regulated species infecting wheat.</title>
        <authorList>
            <person name="Nguyen H.D.T."/>
            <person name="Sultana T."/>
            <person name="Kesanakurti P."/>
            <person name="Hambleton S."/>
        </authorList>
    </citation>
    <scope>NUCLEOTIDE SEQUENCE</scope>
    <source>
        <strain evidence="2">DAOMC 236426</strain>
    </source>
</reference>
<evidence type="ECO:0000256" key="1">
    <source>
        <dbReference type="SAM" id="SignalP"/>
    </source>
</evidence>
<accession>A0A8X7MJC0</accession>
<sequence length="88" mass="9533">MNPTLMLLSLLSAATFALGALQAEAASLLARNDCYDNCISKGHLPDNCKLGCFRHGPPAVEAASLMVTSIFWRPVAMLQEMRPPWESA</sequence>
<evidence type="ECO:0008006" key="4">
    <source>
        <dbReference type="Google" id="ProtNLM"/>
    </source>
</evidence>
<feature type="chain" id="PRO_5036496599" description="Extracellular membrane protein CFEM domain-containing protein" evidence="1">
    <location>
        <begin position="20"/>
        <end position="88"/>
    </location>
</feature>
<reference evidence="2" key="1">
    <citation type="submission" date="2016-04" db="EMBL/GenBank/DDBJ databases">
        <authorList>
            <person name="Nguyen H.D."/>
            <person name="Samba Siva P."/>
            <person name="Cullis J."/>
            <person name="Levesque C.A."/>
            <person name="Hambleton S."/>
        </authorList>
    </citation>
    <scope>NUCLEOTIDE SEQUENCE</scope>
    <source>
        <strain evidence="2">DAOMC 236426</strain>
    </source>
</reference>
<dbReference type="Proteomes" id="UP000077684">
    <property type="component" value="Unassembled WGS sequence"/>
</dbReference>
<dbReference type="AlphaFoldDB" id="A0A8X7MJC0"/>
<comment type="caution">
    <text evidence="2">The sequence shown here is derived from an EMBL/GenBank/DDBJ whole genome shotgun (WGS) entry which is preliminary data.</text>
</comment>
<feature type="signal peptide" evidence="1">
    <location>
        <begin position="1"/>
        <end position="19"/>
    </location>
</feature>
<keyword evidence="3" id="KW-1185">Reference proteome</keyword>
<proteinExistence type="predicted"/>
<protein>
    <recommendedName>
        <fullName evidence="4">Extracellular membrane protein CFEM domain-containing protein</fullName>
    </recommendedName>
</protein>
<gene>
    <name evidence="2" type="ORF">A4X06_0g9055</name>
</gene>